<dbReference type="FunFam" id="2.130.10.10:FF:000967">
    <property type="entry name" value="Bardet-Biedl syndrome 2 protein homolog"/>
    <property type="match status" value="1"/>
</dbReference>
<evidence type="ECO:0000259" key="8">
    <source>
        <dbReference type="Pfam" id="PF14781"/>
    </source>
</evidence>
<evidence type="ECO:0000256" key="4">
    <source>
        <dbReference type="ARBA" id="ARBA00023069"/>
    </source>
</evidence>
<evidence type="ECO:0000256" key="5">
    <source>
        <dbReference type="ARBA" id="ARBA00023212"/>
    </source>
</evidence>
<feature type="domain" description="BBS2 platform" evidence="11">
    <location>
        <begin position="572"/>
        <end position="658"/>
    </location>
</feature>
<feature type="domain" description="BBS2 C-terminal helix bundle" evidence="12">
    <location>
        <begin position="772"/>
        <end position="797"/>
    </location>
</feature>
<dbReference type="GO" id="GO:0043005">
    <property type="term" value="C:neuron projection"/>
    <property type="evidence" value="ECO:0007669"/>
    <property type="project" value="TreeGrafter"/>
</dbReference>
<dbReference type="InterPro" id="IPR055379">
    <property type="entry name" value="BBS2_pf_dom"/>
</dbReference>
<dbReference type="GO" id="GO:0016020">
    <property type="term" value="C:membrane"/>
    <property type="evidence" value="ECO:0007669"/>
    <property type="project" value="TreeGrafter"/>
</dbReference>
<reference evidence="14 15" key="1">
    <citation type="submission" date="2024-02" db="EMBL/GenBank/DDBJ databases">
        <title>Chromosome-scale genome assembly of the rough periwinkle Littorina saxatilis.</title>
        <authorList>
            <person name="De Jode A."/>
            <person name="Faria R."/>
            <person name="Formenti G."/>
            <person name="Sims Y."/>
            <person name="Smith T.P."/>
            <person name="Tracey A."/>
            <person name="Wood J.M.D."/>
            <person name="Zagrodzka Z.B."/>
            <person name="Johannesson K."/>
            <person name="Butlin R.K."/>
            <person name="Leder E.H."/>
        </authorList>
    </citation>
    <scope>NUCLEOTIDE SEQUENCE [LARGE SCALE GENOMIC DNA]</scope>
    <source>
        <strain evidence="14">Snail1</strain>
        <tissue evidence="14">Muscle</tissue>
    </source>
</reference>
<dbReference type="InterPro" id="IPR055380">
    <property type="entry name" value="BBS2_hp_dom"/>
</dbReference>
<dbReference type="SUPFAM" id="SSF50978">
    <property type="entry name" value="WD40 repeat-like"/>
    <property type="match status" value="1"/>
</dbReference>
<keyword evidence="15" id="KW-1185">Reference proteome</keyword>
<dbReference type="Gene3D" id="2.130.10.10">
    <property type="entry name" value="YVTN repeat-like/Quinoprotein amine dehydrogenase"/>
    <property type="match status" value="1"/>
</dbReference>
<accession>A0AAN9G8N7</accession>
<evidence type="ECO:0000256" key="2">
    <source>
        <dbReference type="ARBA" id="ARBA00004245"/>
    </source>
</evidence>
<evidence type="ECO:0000259" key="13">
    <source>
        <dbReference type="Pfam" id="PF23353"/>
    </source>
</evidence>
<feature type="domain" description="Ciliary BBSome complex subunit 2 middle region" evidence="10">
    <location>
        <begin position="161"/>
        <end position="268"/>
    </location>
</feature>
<dbReference type="InterPro" id="IPR029429">
    <property type="entry name" value="BBS2_Mid"/>
</dbReference>
<keyword evidence="4" id="KW-0969">Cilium</keyword>
<dbReference type="GO" id="GO:0036064">
    <property type="term" value="C:ciliary basal body"/>
    <property type="evidence" value="ECO:0007669"/>
    <property type="project" value="TreeGrafter"/>
</dbReference>
<comment type="subcellular location">
    <subcellularLocation>
        <location evidence="1">Cell projection</location>
        <location evidence="1">Cilium</location>
    </subcellularLocation>
    <subcellularLocation>
        <location evidence="2">Cytoplasm</location>
        <location evidence="2">Cytoskeleton</location>
    </subcellularLocation>
</comment>
<dbReference type="GO" id="GO:0031514">
    <property type="term" value="C:motile cilium"/>
    <property type="evidence" value="ECO:0007669"/>
    <property type="project" value="TreeGrafter"/>
</dbReference>
<sequence length="802" mass="85944">MLVPIFSLKLNHKVSGRTVGIGKFDGIHPSLTCGTTGGKVLIHSPHLKNQDIGGVTGGLSDINLLNINQQVVSLATGRLDDATERESLVVGTATNLMAYDVDKNTDLFYKDTPDGANAVVVGHLGSIEAPIAVVGGNCSIQGFDQKGEETYWTVTGDNVCSLELVDFTGNGENELVVGSEDFDIRVFREDEIIAEMTETETITALCKMQDSRFGYALANGTVGVYDRSTRYWRIKSKNQAISIQGYDLDSDGVDELITGWSNGKIDARSDRTGEVIFKDNFSQAVAGIVKGDYRMDVTSSMEQLICVSVDGEVRGYNPASQSLAGNLMDTNIEQDTIRELSQRKQNLLLELKNYEENAKVGVTPGLASSMMGAGTAVVGSGPGARGAATGGGGSTMGSGGTSMNGSVGGVGVSGGGGGGGMSGGGAGGMGGGGMGGGGVEGVSSYKVGAAVGEYEKAAMGMIPANTQLQTTLAVNPGDATKPPHIELFISTTNDTIIRAVLIFAEGIFEGESHVVHPSPNNLSGTLKVPIVPPKDVPVDLHIKALIGHKNSSQFHVFELTRQLPRFSMYSLFTETPAQPRSSVTMQLNDRPQRLLMWVNQNFLLSEDVTGDVDVTIAFLSLRGSGPLTFKMTQSGQLTIMTDDMDLAGDVIQSLAQFLNLEDLLTTADFPVEIETLKQVLFKVDEFHRVRQKLTAEMADHSNLIRSMVVRAEDARLMADMRSMRKGYMELFDLNRDLINGYNIRCTNHQELLSCLKQVNKIIQKAGRLRMGKYKTQVVNACRSAIKTNNTSSLYKIIHTGMA</sequence>
<dbReference type="GO" id="GO:1905515">
    <property type="term" value="P:non-motile cilium assembly"/>
    <property type="evidence" value="ECO:0007669"/>
    <property type="project" value="InterPro"/>
</dbReference>
<dbReference type="Proteomes" id="UP001374579">
    <property type="component" value="Unassembled WGS sequence"/>
</dbReference>
<gene>
    <name evidence="14" type="ORF">V1264_002920</name>
</gene>
<dbReference type="Pfam" id="PF14781">
    <property type="entry name" value="BBS2_N"/>
    <property type="match status" value="1"/>
</dbReference>
<evidence type="ECO:0000259" key="11">
    <source>
        <dbReference type="Pfam" id="PF23350"/>
    </source>
</evidence>
<feature type="domain" description="Ciliary BBSome complex subunit 2 N-terminal" evidence="8">
    <location>
        <begin position="21"/>
        <end position="122"/>
    </location>
</feature>
<name>A0AAN9G8N7_9CAEN</name>
<evidence type="ECO:0000256" key="7">
    <source>
        <dbReference type="SAM" id="MobiDB-lite"/>
    </source>
</evidence>
<comment type="caution">
    <text evidence="14">The sequence shown here is derived from an EMBL/GenBank/DDBJ whole genome shotgun (WGS) entry which is preliminary data.</text>
</comment>
<proteinExistence type="predicted"/>
<feature type="region of interest" description="Disordered" evidence="7">
    <location>
        <begin position="381"/>
        <end position="409"/>
    </location>
</feature>
<dbReference type="Pfam" id="PF23351">
    <property type="entry name" value="BBS2_CtH"/>
    <property type="match status" value="1"/>
</dbReference>
<dbReference type="PANTHER" id="PTHR32465">
    <property type="entry name" value="BARDET-BIEDL SYNDROME 2 PROTEIN"/>
    <property type="match status" value="1"/>
</dbReference>
<feature type="domain" description="BBS2 GAE" evidence="9">
    <location>
        <begin position="482"/>
        <end position="566"/>
    </location>
</feature>
<dbReference type="AlphaFoldDB" id="A0AAN9G8N7"/>
<dbReference type="Pfam" id="PF23350">
    <property type="entry name" value="BBS2_pf"/>
    <property type="match status" value="1"/>
</dbReference>
<evidence type="ECO:0000259" key="10">
    <source>
        <dbReference type="Pfam" id="PF14783"/>
    </source>
</evidence>
<protein>
    <recommendedName>
        <fullName evidence="16">Bardet-Biedl syndrome 2 protein homolog</fullName>
    </recommendedName>
</protein>
<evidence type="ECO:0000313" key="15">
    <source>
        <dbReference type="Proteomes" id="UP001374579"/>
    </source>
</evidence>
<dbReference type="InterPro" id="IPR015943">
    <property type="entry name" value="WD40/YVTN_repeat-like_dom_sf"/>
</dbReference>
<evidence type="ECO:0000256" key="3">
    <source>
        <dbReference type="ARBA" id="ARBA00022490"/>
    </source>
</evidence>
<dbReference type="Pfam" id="PF23353">
    <property type="entry name" value="BBS2_hp"/>
    <property type="match status" value="1"/>
</dbReference>
<evidence type="ECO:0000313" key="14">
    <source>
        <dbReference type="EMBL" id="KAK7098674.1"/>
    </source>
</evidence>
<dbReference type="Pfam" id="PF14782">
    <property type="entry name" value="BBS2_GAE"/>
    <property type="match status" value="1"/>
</dbReference>
<dbReference type="PANTHER" id="PTHR32465:SF0">
    <property type="entry name" value="BARDET-BIEDL SYNDROME 2 PROTEIN"/>
    <property type="match status" value="1"/>
</dbReference>
<dbReference type="GO" id="GO:0034464">
    <property type="term" value="C:BBSome"/>
    <property type="evidence" value="ECO:0007669"/>
    <property type="project" value="InterPro"/>
</dbReference>
<keyword evidence="3" id="KW-0963">Cytoplasm</keyword>
<organism evidence="14 15">
    <name type="scientific">Littorina saxatilis</name>
    <dbReference type="NCBI Taxonomy" id="31220"/>
    <lineage>
        <taxon>Eukaryota</taxon>
        <taxon>Metazoa</taxon>
        <taxon>Spiralia</taxon>
        <taxon>Lophotrochozoa</taxon>
        <taxon>Mollusca</taxon>
        <taxon>Gastropoda</taxon>
        <taxon>Caenogastropoda</taxon>
        <taxon>Littorinimorpha</taxon>
        <taxon>Littorinoidea</taxon>
        <taxon>Littorinidae</taxon>
        <taxon>Littorina</taxon>
    </lineage>
</organism>
<dbReference type="EMBL" id="JBAMIC010000012">
    <property type="protein sequence ID" value="KAK7098674.1"/>
    <property type="molecule type" value="Genomic_DNA"/>
</dbReference>
<keyword evidence="6" id="KW-0966">Cell projection</keyword>
<feature type="domain" description="BBS2 hairpin" evidence="13">
    <location>
        <begin position="670"/>
        <end position="767"/>
    </location>
</feature>
<dbReference type="InterPro" id="IPR055381">
    <property type="entry name" value="BBS2_CtH_dom"/>
</dbReference>
<keyword evidence="5" id="KW-0206">Cytoskeleton</keyword>
<evidence type="ECO:0000259" key="12">
    <source>
        <dbReference type="Pfam" id="PF23351"/>
    </source>
</evidence>
<evidence type="ECO:0000256" key="6">
    <source>
        <dbReference type="ARBA" id="ARBA00023273"/>
    </source>
</evidence>
<dbReference type="InterPro" id="IPR016616">
    <property type="entry name" value="Bardet-Biedl_syndrome_2_prot"/>
</dbReference>
<evidence type="ECO:0008006" key="16">
    <source>
        <dbReference type="Google" id="ProtNLM"/>
    </source>
</evidence>
<evidence type="ECO:0000259" key="9">
    <source>
        <dbReference type="Pfam" id="PF14782"/>
    </source>
</evidence>
<dbReference type="Pfam" id="PF14783">
    <property type="entry name" value="BBS2_Mid"/>
    <property type="match status" value="1"/>
</dbReference>
<dbReference type="InterPro" id="IPR029333">
    <property type="entry name" value="BBS2_GAE_dom"/>
</dbReference>
<evidence type="ECO:0000256" key="1">
    <source>
        <dbReference type="ARBA" id="ARBA00004138"/>
    </source>
</evidence>
<dbReference type="InterPro" id="IPR036322">
    <property type="entry name" value="WD40_repeat_dom_sf"/>
</dbReference>
<dbReference type="InterPro" id="IPR029430">
    <property type="entry name" value="BBS2_N"/>
</dbReference>